<accession>A0A133XTY6</accession>
<comment type="caution">
    <text evidence="2">Lacks conserved residue(s) required for the propagation of feature annotation.</text>
</comment>
<keyword evidence="1 2" id="KW-0238">DNA-binding</keyword>
<sequence>MSINRVLLSGNLTRDPELKATAGGTQVLSFGLAVNDRRRNSQTGDWEDYPNFIDCVMFGARAEAVSRFIAKGAKVAIEGKLRYSSWERDGQRRSKLEVIVDEIEFLSRGQQAGTSGSFAASTPSAPAAPRPQQAPPTAADYADEDIPF</sequence>
<evidence type="ECO:0000313" key="5">
    <source>
        <dbReference type="EMBL" id="KXB34393.1"/>
    </source>
</evidence>
<dbReference type="InterPro" id="IPR000424">
    <property type="entry name" value="Primosome_PriB/ssb"/>
</dbReference>
<dbReference type="HAMAP" id="MF_00984">
    <property type="entry name" value="SSB"/>
    <property type="match status" value="1"/>
</dbReference>
<comment type="subunit">
    <text evidence="2">Homotetramer.</text>
</comment>
<dbReference type="NCBIfam" id="TIGR00621">
    <property type="entry name" value="ssb"/>
    <property type="match status" value="1"/>
</dbReference>
<dbReference type="GO" id="GO:0006260">
    <property type="term" value="P:DNA replication"/>
    <property type="evidence" value="ECO:0007669"/>
    <property type="project" value="UniProtKB-UniRule"/>
</dbReference>
<keyword evidence="2" id="KW-0233">DNA recombination</keyword>
<comment type="function">
    <text evidence="2">Plays an important role in DNA replication, recombination and repair. Binds to ssDNA and to an array of partner proteins to recruit them to their sites of action during DNA metabolism.</text>
</comment>
<dbReference type="OrthoDB" id="9809878at2"/>
<gene>
    <name evidence="5" type="ORF">HMPREF3192_00832</name>
</gene>
<dbReference type="GO" id="GO:0003697">
    <property type="term" value="F:single-stranded DNA binding"/>
    <property type="evidence" value="ECO:0007669"/>
    <property type="project" value="UniProtKB-UniRule"/>
</dbReference>
<dbReference type="InterPro" id="IPR011344">
    <property type="entry name" value="ssDNA-bd"/>
</dbReference>
<comment type="caution">
    <text evidence="5">The sequence shown here is derived from an EMBL/GenBank/DDBJ whole genome shotgun (WGS) entry which is preliminary data.</text>
</comment>
<dbReference type="GO" id="GO:0009295">
    <property type="term" value="C:nucleoid"/>
    <property type="evidence" value="ECO:0007669"/>
    <property type="project" value="TreeGrafter"/>
</dbReference>
<evidence type="ECO:0000256" key="3">
    <source>
        <dbReference type="PIRNR" id="PIRNR002070"/>
    </source>
</evidence>
<feature type="region of interest" description="Disordered" evidence="4">
    <location>
        <begin position="109"/>
        <end position="148"/>
    </location>
</feature>
<dbReference type="PANTHER" id="PTHR10302">
    <property type="entry name" value="SINGLE-STRANDED DNA-BINDING PROTEIN"/>
    <property type="match status" value="1"/>
</dbReference>
<dbReference type="PROSITE" id="PS50935">
    <property type="entry name" value="SSB"/>
    <property type="match status" value="1"/>
</dbReference>
<dbReference type="GO" id="GO:0006281">
    <property type="term" value="P:DNA repair"/>
    <property type="evidence" value="ECO:0007669"/>
    <property type="project" value="UniProtKB-UniRule"/>
</dbReference>
<dbReference type="Proteomes" id="UP000070675">
    <property type="component" value="Unassembled WGS sequence"/>
</dbReference>
<dbReference type="PATRIC" id="fig|1393034.3.peg.802"/>
<keyword evidence="2" id="KW-0235">DNA replication</keyword>
<feature type="short sequence motif" description="Important for interaction with partner proteins" evidence="2">
    <location>
        <begin position="143"/>
        <end position="148"/>
    </location>
</feature>
<reference evidence="6" key="1">
    <citation type="submission" date="2016-01" db="EMBL/GenBank/DDBJ databases">
        <authorList>
            <person name="Mitreva M."/>
            <person name="Pepin K.H."/>
            <person name="Mihindukulasuriya K.A."/>
            <person name="Fulton R."/>
            <person name="Fronick C."/>
            <person name="O'Laughlin M."/>
            <person name="Miner T."/>
            <person name="Herter B."/>
            <person name="Rosa B.A."/>
            <person name="Cordes M."/>
            <person name="Tomlinson C."/>
            <person name="Wollam A."/>
            <person name="Palsikar V.B."/>
            <person name="Mardis E.R."/>
            <person name="Wilson R.K."/>
        </authorList>
    </citation>
    <scope>NUCLEOTIDE SEQUENCE [LARGE SCALE GENOMIC DNA]</scope>
    <source>
        <strain evidence="6">DNF00019</strain>
    </source>
</reference>
<feature type="compositionally biased region" description="Low complexity" evidence="4">
    <location>
        <begin position="109"/>
        <end position="125"/>
    </location>
</feature>
<dbReference type="CDD" id="cd04496">
    <property type="entry name" value="SSB_OBF"/>
    <property type="match status" value="1"/>
</dbReference>
<organism evidence="5 6">
    <name type="scientific">Atopobium deltae</name>
    <dbReference type="NCBI Taxonomy" id="1393034"/>
    <lineage>
        <taxon>Bacteria</taxon>
        <taxon>Bacillati</taxon>
        <taxon>Actinomycetota</taxon>
        <taxon>Coriobacteriia</taxon>
        <taxon>Coriobacteriales</taxon>
        <taxon>Atopobiaceae</taxon>
        <taxon>Atopobium</taxon>
    </lineage>
</organism>
<evidence type="ECO:0000256" key="4">
    <source>
        <dbReference type="SAM" id="MobiDB-lite"/>
    </source>
</evidence>
<evidence type="ECO:0000313" key="6">
    <source>
        <dbReference type="Proteomes" id="UP000070675"/>
    </source>
</evidence>
<dbReference type="Gene3D" id="2.40.50.140">
    <property type="entry name" value="Nucleic acid-binding proteins"/>
    <property type="match status" value="1"/>
</dbReference>
<dbReference type="PIRSF" id="PIRSF002070">
    <property type="entry name" value="SSB"/>
    <property type="match status" value="1"/>
</dbReference>
<dbReference type="EMBL" id="LSCR01000015">
    <property type="protein sequence ID" value="KXB34393.1"/>
    <property type="molecule type" value="Genomic_DNA"/>
</dbReference>
<dbReference type="PANTHER" id="PTHR10302:SF0">
    <property type="entry name" value="SINGLE-STRANDED DNA-BINDING PROTEIN, MITOCHONDRIAL"/>
    <property type="match status" value="1"/>
</dbReference>
<dbReference type="Pfam" id="PF00436">
    <property type="entry name" value="SSB"/>
    <property type="match status" value="1"/>
</dbReference>
<keyword evidence="2" id="KW-0227">DNA damage</keyword>
<evidence type="ECO:0000256" key="2">
    <source>
        <dbReference type="HAMAP-Rule" id="MF_00984"/>
    </source>
</evidence>
<dbReference type="GO" id="GO:0006310">
    <property type="term" value="P:DNA recombination"/>
    <property type="evidence" value="ECO:0007669"/>
    <property type="project" value="UniProtKB-UniRule"/>
</dbReference>
<proteinExistence type="inferred from homology"/>
<keyword evidence="6" id="KW-1185">Reference proteome</keyword>
<name>A0A133XTY6_9ACTN</name>
<evidence type="ECO:0000256" key="1">
    <source>
        <dbReference type="ARBA" id="ARBA00023125"/>
    </source>
</evidence>
<dbReference type="SUPFAM" id="SSF50249">
    <property type="entry name" value="Nucleic acid-binding proteins"/>
    <property type="match status" value="1"/>
</dbReference>
<dbReference type="STRING" id="1393034.HMPREF3192_00832"/>
<dbReference type="InterPro" id="IPR012340">
    <property type="entry name" value="NA-bd_OB-fold"/>
</dbReference>
<dbReference type="AlphaFoldDB" id="A0A133XTY6"/>
<dbReference type="RefSeq" id="WP_066305459.1">
    <property type="nucleotide sequence ID" value="NZ_KQ959495.1"/>
</dbReference>
<keyword evidence="2" id="KW-0234">DNA repair</keyword>
<protein>
    <recommendedName>
        <fullName evidence="2 3">Single-stranded DNA-binding protein</fullName>
        <shortName evidence="2">SSB</shortName>
    </recommendedName>
</protein>